<protein>
    <submittedName>
        <fullName evidence="3">Unannotated protein</fullName>
    </submittedName>
</protein>
<feature type="transmembrane region" description="Helical" evidence="1">
    <location>
        <begin position="178"/>
        <end position="203"/>
    </location>
</feature>
<feature type="transmembrane region" description="Helical" evidence="1">
    <location>
        <begin position="152"/>
        <end position="171"/>
    </location>
</feature>
<name>A0A6J6KD76_9ZZZZ</name>
<feature type="transmembrane region" description="Helical" evidence="1">
    <location>
        <begin position="272"/>
        <end position="291"/>
    </location>
</feature>
<keyword evidence="1" id="KW-0472">Membrane</keyword>
<feature type="transmembrane region" description="Helical" evidence="1">
    <location>
        <begin position="71"/>
        <end position="93"/>
    </location>
</feature>
<keyword evidence="1" id="KW-1133">Transmembrane helix</keyword>
<dbReference type="PANTHER" id="PTHR22911">
    <property type="entry name" value="ACYL-MALONYL CONDENSING ENZYME-RELATED"/>
    <property type="match status" value="1"/>
</dbReference>
<feature type="transmembrane region" description="Helical" evidence="1">
    <location>
        <begin position="37"/>
        <end position="59"/>
    </location>
</feature>
<sequence>MARSKQLTGSLFVVMSSLGFAIVPTLGVNAYDRGSNAMGVMTPRFTLAALLLIAIRQIFARNEGWPTKRQAFTMFAIGVFGVTSVSLMYFIAIDSIDTSLAIVLWYGYPVLVLLIAWAVDGKRPTIRVLAPLAITFVGIAITAGQVSGGSGAAIALVVGSSVVFAIYLSILSRTSNNMGLLTGAMILNCGTATGYWLVSILPFKNLDPIFPSSSIVWLLIVTIAAFGTVVPFLCSLSALKRISAGSYSVLTTVEPVMHIFMGVIFLNELMTINRFIGALLVVVGLTIFTVLDSRSTGGR</sequence>
<evidence type="ECO:0000313" key="3">
    <source>
        <dbReference type="EMBL" id="CAB4646215.1"/>
    </source>
</evidence>
<feature type="transmembrane region" description="Helical" evidence="1">
    <location>
        <begin position="99"/>
        <end position="119"/>
    </location>
</feature>
<feature type="domain" description="EamA" evidence="2">
    <location>
        <begin position="153"/>
        <end position="288"/>
    </location>
</feature>
<keyword evidence="1" id="KW-0812">Transmembrane</keyword>
<feature type="transmembrane region" description="Helical" evidence="1">
    <location>
        <begin position="215"/>
        <end position="234"/>
    </location>
</feature>
<feature type="domain" description="EamA" evidence="2">
    <location>
        <begin position="8"/>
        <end position="142"/>
    </location>
</feature>
<dbReference type="InterPro" id="IPR000620">
    <property type="entry name" value="EamA_dom"/>
</dbReference>
<evidence type="ECO:0000259" key="2">
    <source>
        <dbReference type="Pfam" id="PF00892"/>
    </source>
</evidence>
<dbReference type="SUPFAM" id="SSF103481">
    <property type="entry name" value="Multidrug resistance efflux transporter EmrE"/>
    <property type="match status" value="2"/>
</dbReference>
<proteinExistence type="predicted"/>
<accession>A0A6J6KD76</accession>
<dbReference type="AlphaFoldDB" id="A0A6J6KD76"/>
<organism evidence="3">
    <name type="scientific">freshwater metagenome</name>
    <dbReference type="NCBI Taxonomy" id="449393"/>
    <lineage>
        <taxon>unclassified sequences</taxon>
        <taxon>metagenomes</taxon>
        <taxon>ecological metagenomes</taxon>
    </lineage>
</organism>
<dbReference type="Pfam" id="PF00892">
    <property type="entry name" value="EamA"/>
    <property type="match status" value="2"/>
</dbReference>
<reference evidence="3" key="1">
    <citation type="submission" date="2020-05" db="EMBL/GenBank/DDBJ databases">
        <authorList>
            <person name="Chiriac C."/>
            <person name="Salcher M."/>
            <person name="Ghai R."/>
            <person name="Kavagutti S V."/>
        </authorList>
    </citation>
    <scope>NUCLEOTIDE SEQUENCE</scope>
</reference>
<feature type="transmembrane region" description="Helical" evidence="1">
    <location>
        <begin position="246"/>
        <end position="266"/>
    </location>
</feature>
<dbReference type="GO" id="GO:0016020">
    <property type="term" value="C:membrane"/>
    <property type="evidence" value="ECO:0007669"/>
    <property type="project" value="InterPro"/>
</dbReference>
<gene>
    <name evidence="3" type="ORF">UFOPK2195_00219</name>
</gene>
<dbReference type="EMBL" id="CAEZWH010000021">
    <property type="protein sequence ID" value="CAB4646215.1"/>
    <property type="molecule type" value="Genomic_DNA"/>
</dbReference>
<evidence type="ECO:0000256" key="1">
    <source>
        <dbReference type="SAM" id="Phobius"/>
    </source>
</evidence>
<dbReference type="InterPro" id="IPR037185">
    <property type="entry name" value="EmrE-like"/>
</dbReference>
<feature type="transmembrane region" description="Helical" evidence="1">
    <location>
        <begin position="126"/>
        <end position="146"/>
    </location>
</feature>